<evidence type="ECO:0000313" key="3">
    <source>
        <dbReference type="Proteomes" id="UP000285951"/>
    </source>
</evidence>
<protein>
    <submittedName>
        <fullName evidence="1">Uncharacterized protein</fullName>
    </submittedName>
</protein>
<sequence>MAYLVFPTSDINRLKVLDRSIATAQKDAELGTSFIPAELLLEAEELKLKFQTVYDLSNASLSVRQKEVREKNESFGKLAVVVRDFFDGLRRRTYRMDHPAEVLRYYNITAGGELPTFSKDMDLVSAAENILLGEQKAVEATYPAMSNPSVEEVALALESAKKEFDEIAPADRAVNKVQKDLAGVREPVDAMIKEIAAYIQFSMRNQTTSNVRRFMRTYGFEYRYLQGEAVDEELVVNETAEN</sequence>
<evidence type="ECO:0000313" key="4">
    <source>
        <dbReference type="Proteomes" id="UP000462449"/>
    </source>
</evidence>
<organism evidence="1 4">
    <name type="scientific">Labilibaculum euxinus</name>
    <dbReference type="NCBI Taxonomy" id="2686357"/>
    <lineage>
        <taxon>Bacteria</taxon>
        <taxon>Pseudomonadati</taxon>
        <taxon>Bacteroidota</taxon>
        <taxon>Bacteroidia</taxon>
        <taxon>Marinilabiliales</taxon>
        <taxon>Marinifilaceae</taxon>
        <taxon>Labilibaculum</taxon>
    </lineage>
</organism>
<reference evidence="1 4" key="2">
    <citation type="submission" date="2019-12" db="EMBL/GenBank/DDBJ databases">
        <title>Draft genome sequence of Labilibaculum sp. strain 44 isolated from deep waters of Black Sea.</title>
        <authorList>
            <person name="Yadav S."/>
            <person name="Villanueva L."/>
        </authorList>
    </citation>
    <scope>NUCLEOTIDE SEQUENCE [LARGE SCALE GENOMIC DNA]</scope>
    <source>
        <strain evidence="1 4">44</strain>
    </source>
</reference>
<proteinExistence type="predicted"/>
<dbReference type="Proteomes" id="UP000462449">
    <property type="component" value="Unassembled WGS sequence"/>
</dbReference>
<keyword evidence="3" id="KW-1185">Reference proteome</keyword>
<name>A0A7M4D6R8_9BACT</name>
<evidence type="ECO:0000313" key="1">
    <source>
        <dbReference type="EMBL" id="MUP38347.1"/>
    </source>
</evidence>
<gene>
    <name evidence="2" type="ORF">DWB62_011025</name>
    <name evidence="1" type="ORF">GNY23_11025</name>
</gene>
<evidence type="ECO:0000313" key="2">
    <source>
        <dbReference type="EMBL" id="MVB07552.1"/>
    </source>
</evidence>
<accession>A0A7M4D6R8</accession>
<reference evidence="2 3" key="1">
    <citation type="submission" date="2019-11" db="EMBL/GenBank/DDBJ databases">
        <title>Draft genome sequence of Labilibaculum sp. strain SYP isolated from Black Sea.</title>
        <authorList>
            <person name="Yadav S."/>
            <person name="Villanueva L."/>
        </authorList>
    </citation>
    <scope>NUCLEOTIDE SEQUENCE [LARGE SCALE GENOMIC DNA]</scope>
    <source>
        <strain evidence="2 3">44</strain>
    </source>
</reference>
<comment type="caution">
    <text evidence="1">The sequence shown here is derived from an EMBL/GenBank/DDBJ whole genome shotgun (WGS) entry which is preliminary data.</text>
</comment>
<dbReference type="EMBL" id="WOTW01000023">
    <property type="protein sequence ID" value="MUP38347.1"/>
    <property type="molecule type" value="Genomic_DNA"/>
</dbReference>
<dbReference type="OrthoDB" id="1116637at2"/>
<dbReference type="AlphaFoldDB" id="A0A7M4D6R8"/>
<dbReference type="RefSeq" id="WP_156195998.1">
    <property type="nucleotide sequence ID" value="NZ_QTZN02000023.1"/>
</dbReference>
<dbReference type="EMBL" id="QTZN02000023">
    <property type="protein sequence ID" value="MVB07552.1"/>
    <property type="molecule type" value="Genomic_DNA"/>
</dbReference>
<dbReference type="Proteomes" id="UP000285951">
    <property type="component" value="Unassembled WGS sequence"/>
</dbReference>